<gene>
    <name evidence="2" type="ORF">FJR48_07620</name>
</gene>
<proteinExistence type="predicted"/>
<dbReference type="KEGG" id="sulg:FJR48_07620"/>
<dbReference type="PANTHER" id="PTHR33490:SF3">
    <property type="entry name" value="CONSERVED INTEGRAL MEMBRANE PROTEIN"/>
    <property type="match status" value="1"/>
</dbReference>
<organism evidence="2 3">
    <name type="scientific">Sulfurimonas lithotrophica</name>
    <dbReference type="NCBI Taxonomy" id="2590022"/>
    <lineage>
        <taxon>Bacteria</taxon>
        <taxon>Pseudomonadati</taxon>
        <taxon>Campylobacterota</taxon>
        <taxon>Epsilonproteobacteria</taxon>
        <taxon>Campylobacterales</taxon>
        <taxon>Sulfurimonadaceae</taxon>
        <taxon>Sulfurimonas</taxon>
    </lineage>
</organism>
<name>A0A5P8P1N5_9BACT</name>
<dbReference type="PANTHER" id="PTHR33490">
    <property type="entry name" value="BLR5614 PROTEIN-RELATED"/>
    <property type="match status" value="1"/>
</dbReference>
<sequence>MDTTQDLNIFLQEDSLIDFSSPAVKALAESLSRGAKSDEDIARHCFMYVRDNINHSGDHKDDITTLKASEVLKHSTGWCYSKSILLAALLRANNIPAGFCYQRLSCSEYQEDVYCLHGLNAIYLKEYGWYRIDARGNKDGVDAQFMPPVEKLAFELEENEFDLEEIYSAPIKEVVHALKTNKSYDEMVDNFPDIKKED</sequence>
<dbReference type="InterPro" id="IPR038765">
    <property type="entry name" value="Papain-like_cys_pep_sf"/>
</dbReference>
<protein>
    <submittedName>
        <fullName evidence="2">Transglutaminase family protein</fullName>
    </submittedName>
</protein>
<evidence type="ECO:0000313" key="2">
    <source>
        <dbReference type="EMBL" id="QFR49609.1"/>
    </source>
</evidence>
<dbReference type="EMBL" id="CP043617">
    <property type="protein sequence ID" value="QFR49609.1"/>
    <property type="molecule type" value="Genomic_DNA"/>
</dbReference>
<reference evidence="2 3" key="1">
    <citation type="submission" date="2019-09" db="EMBL/GenBank/DDBJ databases">
        <title>Sulfurimonas gotlandica sp. nov., a chemoautotrophic and psychrotolerant epsilonproteobacterium isolated from a pelagic redoxcline, and an emended description of the genus Sulfurimonas.</title>
        <authorList>
            <person name="Wang S."/>
            <person name="Jiang L."/>
            <person name="Shao S."/>
        </authorList>
    </citation>
    <scope>NUCLEOTIDE SEQUENCE [LARGE SCALE GENOMIC DNA]</scope>
    <source>
        <strain evidence="2 3">GYSZ_1</strain>
    </source>
</reference>
<dbReference type="Proteomes" id="UP000326944">
    <property type="component" value="Chromosome"/>
</dbReference>
<feature type="domain" description="Transglutaminase-like" evidence="1">
    <location>
        <begin position="25"/>
        <end position="134"/>
    </location>
</feature>
<dbReference type="OrthoDB" id="5296450at2"/>
<keyword evidence="3" id="KW-1185">Reference proteome</keyword>
<dbReference type="Gene3D" id="3.10.620.30">
    <property type="match status" value="1"/>
</dbReference>
<dbReference type="Pfam" id="PF01841">
    <property type="entry name" value="Transglut_core"/>
    <property type="match status" value="1"/>
</dbReference>
<evidence type="ECO:0000259" key="1">
    <source>
        <dbReference type="Pfam" id="PF01841"/>
    </source>
</evidence>
<dbReference type="RefSeq" id="WP_152307556.1">
    <property type="nucleotide sequence ID" value="NZ_CP043617.1"/>
</dbReference>
<accession>A0A5P8P1N5</accession>
<evidence type="ECO:0000313" key="3">
    <source>
        <dbReference type="Proteomes" id="UP000326944"/>
    </source>
</evidence>
<dbReference type="AlphaFoldDB" id="A0A5P8P1N5"/>
<dbReference type="InterPro" id="IPR002931">
    <property type="entry name" value="Transglutaminase-like"/>
</dbReference>
<dbReference type="SUPFAM" id="SSF54001">
    <property type="entry name" value="Cysteine proteinases"/>
    <property type="match status" value="1"/>
</dbReference>